<dbReference type="InterPro" id="IPR025178">
    <property type="entry name" value="Lnb_N"/>
</dbReference>
<gene>
    <name evidence="6" type="ORF">MNBD_GAMMA10-2780</name>
</gene>
<evidence type="ECO:0000259" key="4">
    <source>
        <dbReference type="Pfam" id="PF25222"/>
    </source>
</evidence>
<accession>A0A3B0XJJ4</accession>
<dbReference type="Pfam" id="PF25222">
    <property type="entry name" value="DUF7840"/>
    <property type="match status" value="1"/>
</dbReference>
<dbReference type="EMBL" id="UOFJ01000056">
    <property type="protein sequence ID" value="VAW61929.1"/>
    <property type="molecule type" value="Genomic_DNA"/>
</dbReference>
<sequence>MPVIKVAWTIANDLTKLVILQNYCRQVNKNPSMKKHNMGKQLIYLIFLVKLLMGAMIQAATDEGQAVSAEKVASSRAITDVEIFVERAKQLKLAQRPGWLNLLHYKVTRTGELESQADDKRFYLAENGAADPQAELEADLRGFFSRQPAGHPQCLFPARLHWLNRQLNFGAQMPPIDCKKLNWWKKKFEVKQLTLLFPTMYLDNPASMFGHTFIRFDRDDGNLLLSQTLSYAAATGGNTDSFLVYSWKGIMGGYPGRFFINAYFETLQEYSDIEQRDIWEYTLNLNQREIAQLARHLWELRGIHFDYYFFRENCAYRLLSLLDVAREGINTSMNAHPLYAIPVDTVRDIQRAGLIAARHYRPSANSKIVQMSEQIDKQGRQLAFSVADKKISVEAIFQLPEGASAKNTQTEKSHPIESHPSKSHSHFSTPPHFSTGQGQTNRQLKILQLADEILNQKKIQGSETDDLQLALLSARSKLPAATQQQLFEFESVPPESAHQSARWQLSVGERAQQQFYALGLRPAFHDTLDTSQGFNNGASISLFDMRLRWYKEQEKLELEQLNLFSMRSLAPVAPWTTPLSRRISFKVKRREITPEQRISEFEAQFATGYTVGNKSLLGYAMLSAQFDYATALENNHGLYLGADAGVLWVHTAHGFSSALSWQAEIAYQNLQQLSGEPGDIQKLNIGVQFNLMRDHAIRFEYERTDYELFDVMQGKFSYLVYF</sequence>
<feature type="compositionally biased region" description="Low complexity" evidence="1">
    <location>
        <begin position="426"/>
        <end position="435"/>
    </location>
</feature>
<protein>
    <submittedName>
        <fullName evidence="6">Uncharacterized protein</fullName>
    </submittedName>
</protein>
<feature type="compositionally biased region" description="Basic and acidic residues" evidence="1">
    <location>
        <begin position="409"/>
        <end position="420"/>
    </location>
</feature>
<dbReference type="AlphaFoldDB" id="A0A3B0XJJ4"/>
<feature type="domain" description="DUF7840" evidence="4">
    <location>
        <begin position="492"/>
        <end position="721"/>
    </location>
</feature>
<evidence type="ECO:0000256" key="1">
    <source>
        <dbReference type="SAM" id="MobiDB-lite"/>
    </source>
</evidence>
<feature type="transmembrane region" description="Helical" evidence="2">
    <location>
        <begin position="42"/>
        <end position="61"/>
    </location>
</feature>
<dbReference type="InterPro" id="IPR057162">
    <property type="entry name" value="DUF7840"/>
</dbReference>
<reference evidence="6" key="1">
    <citation type="submission" date="2018-06" db="EMBL/GenBank/DDBJ databases">
        <authorList>
            <person name="Zhirakovskaya E."/>
        </authorList>
    </citation>
    <scope>NUCLEOTIDE SEQUENCE</scope>
</reference>
<evidence type="ECO:0000313" key="6">
    <source>
        <dbReference type="EMBL" id="VAW61929.1"/>
    </source>
</evidence>
<keyword evidence="2" id="KW-0812">Transmembrane</keyword>
<feature type="domain" description="DUF7843" evidence="5">
    <location>
        <begin position="92"/>
        <end position="166"/>
    </location>
</feature>
<proteinExistence type="predicted"/>
<evidence type="ECO:0000259" key="5">
    <source>
        <dbReference type="Pfam" id="PF25225"/>
    </source>
</evidence>
<keyword evidence="2" id="KW-1133">Transmembrane helix</keyword>
<dbReference type="InterPro" id="IPR057165">
    <property type="entry name" value="DUF7843"/>
</dbReference>
<dbReference type="Pfam" id="PF25225">
    <property type="entry name" value="DUF7843"/>
    <property type="match status" value="1"/>
</dbReference>
<organism evidence="6">
    <name type="scientific">hydrothermal vent metagenome</name>
    <dbReference type="NCBI Taxonomy" id="652676"/>
    <lineage>
        <taxon>unclassified sequences</taxon>
        <taxon>metagenomes</taxon>
        <taxon>ecological metagenomes</taxon>
    </lineage>
</organism>
<evidence type="ECO:0000259" key="3">
    <source>
        <dbReference type="Pfam" id="PF13387"/>
    </source>
</evidence>
<dbReference type="Pfam" id="PF13387">
    <property type="entry name" value="Lnb_N"/>
    <property type="match status" value="1"/>
</dbReference>
<keyword evidence="2" id="KW-0472">Membrane</keyword>
<feature type="domain" description="Lnb N-terminal periplasmic" evidence="3">
    <location>
        <begin position="182"/>
        <end position="350"/>
    </location>
</feature>
<name>A0A3B0XJJ4_9ZZZZ</name>
<evidence type="ECO:0000256" key="2">
    <source>
        <dbReference type="SAM" id="Phobius"/>
    </source>
</evidence>
<feature type="region of interest" description="Disordered" evidence="1">
    <location>
        <begin position="402"/>
        <end position="438"/>
    </location>
</feature>